<dbReference type="eggNOG" id="KOG0017">
    <property type="taxonomic scope" value="Eukaryota"/>
</dbReference>
<proteinExistence type="predicted"/>
<accession>M4BZ65</accession>
<name>M4BZ65_HYAAE</name>
<dbReference type="Gene3D" id="2.40.70.10">
    <property type="entry name" value="Acid Proteases"/>
    <property type="match status" value="1"/>
</dbReference>
<dbReference type="InParanoid" id="M4BZ65"/>
<dbReference type="SUPFAM" id="SSF50630">
    <property type="entry name" value="Acid proteases"/>
    <property type="match status" value="1"/>
</dbReference>
<evidence type="ECO:0000256" key="1">
    <source>
        <dbReference type="SAM" id="MobiDB-lite"/>
    </source>
</evidence>
<dbReference type="AlphaFoldDB" id="M4BZ65"/>
<dbReference type="InterPro" id="IPR021109">
    <property type="entry name" value="Peptidase_aspartic_dom_sf"/>
</dbReference>
<organism evidence="2 3">
    <name type="scientific">Hyaloperonospora arabidopsidis (strain Emoy2)</name>
    <name type="common">Downy mildew agent</name>
    <name type="synonym">Peronospora arabidopsidis</name>
    <dbReference type="NCBI Taxonomy" id="559515"/>
    <lineage>
        <taxon>Eukaryota</taxon>
        <taxon>Sar</taxon>
        <taxon>Stramenopiles</taxon>
        <taxon>Oomycota</taxon>
        <taxon>Peronosporomycetes</taxon>
        <taxon>Peronosporales</taxon>
        <taxon>Peronosporaceae</taxon>
        <taxon>Hyaloperonospora</taxon>
    </lineage>
</organism>
<feature type="compositionally biased region" description="Basic and acidic residues" evidence="1">
    <location>
        <begin position="220"/>
        <end position="237"/>
    </location>
</feature>
<feature type="compositionally biased region" description="Low complexity" evidence="1">
    <location>
        <begin position="155"/>
        <end position="166"/>
    </location>
</feature>
<protein>
    <recommendedName>
        <fullName evidence="4">Retrotransposon gag domain-containing protein</fullName>
    </recommendedName>
</protein>
<dbReference type="CDD" id="cd00303">
    <property type="entry name" value="retropepsin_like"/>
    <property type="match status" value="1"/>
</dbReference>
<dbReference type="EnsemblProtists" id="HpaT811888">
    <property type="protein sequence ID" value="HpaP811888"/>
    <property type="gene ID" value="HpaG811888"/>
</dbReference>
<keyword evidence="3" id="KW-1185">Reference proteome</keyword>
<feature type="region of interest" description="Disordered" evidence="1">
    <location>
        <begin position="155"/>
        <end position="175"/>
    </location>
</feature>
<reference evidence="2" key="2">
    <citation type="submission" date="2015-06" db="UniProtKB">
        <authorList>
            <consortium name="EnsemblProtists"/>
        </authorList>
    </citation>
    <scope>IDENTIFICATION</scope>
    <source>
        <strain evidence="2">Emoy2</strain>
    </source>
</reference>
<evidence type="ECO:0000313" key="2">
    <source>
        <dbReference type="EnsemblProtists" id="HpaP811888"/>
    </source>
</evidence>
<dbReference type="EMBL" id="JH598056">
    <property type="status" value="NOT_ANNOTATED_CDS"/>
    <property type="molecule type" value="Genomic_DNA"/>
</dbReference>
<evidence type="ECO:0000313" key="3">
    <source>
        <dbReference type="Proteomes" id="UP000011713"/>
    </source>
</evidence>
<dbReference type="VEuPathDB" id="FungiDB:HpaG811888"/>
<evidence type="ECO:0008006" key="4">
    <source>
        <dbReference type="Google" id="ProtNLM"/>
    </source>
</evidence>
<dbReference type="Proteomes" id="UP000011713">
    <property type="component" value="Unassembled WGS sequence"/>
</dbReference>
<dbReference type="HOGENOM" id="CLU_570450_0_0_1"/>
<sequence length="479" mass="54226">MESADSYDSHGNAFDPDDLDIDDLRRPHLATTEAKTGEGLSAQRICMSTIAELKKYSGCNRDIDRAQGWTRNKWKYLLESFLLQYCGRGVSAGRRYYHAFKRADETPLEYLYRLNVAGMRAKIHGIDRNIVDHPEHVEHYIETLDGQKRKCNLAASSSKFRSRSASPYTPSPSKPARAVLAIHVGGDSSSSESNIIGSDSDEEHRRVYVTTAADQTMNRANERPTKPRLGDRERDQDGAGGHKSCTHYGSKRHGDRGCWKRLTCQKSRRRGHPSDKCFYGCAACGEVHDGDKCPMKIIWYEPSVLGCFLQLQVRGDRTKTHDHPPRWSLSCLLENHVVVGSIILQTSSSERPRLGKNNNEKAILLFDSRAEFSIIDTTFARKAGCVIGESQKQECVGIGGNLYMAEGRTKVNITLNGSQVFYFDVWVGDQEGQEAILGMDFMVLARIRLIWRTGQFVCWTKLEFDWKVEDHRMGLRYNE</sequence>
<reference evidence="3" key="1">
    <citation type="journal article" date="2010" name="Science">
        <title>Signatures of adaptation to obligate biotrophy in the Hyaloperonospora arabidopsidis genome.</title>
        <authorList>
            <person name="Baxter L."/>
            <person name="Tripathy S."/>
            <person name="Ishaque N."/>
            <person name="Boot N."/>
            <person name="Cabral A."/>
            <person name="Kemen E."/>
            <person name="Thines M."/>
            <person name="Ah-Fong A."/>
            <person name="Anderson R."/>
            <person name="Badejoko W."/>
            <person name="Bittner-Eddy P."/>
            <person name="Boore J.L."/>
            <person name="Chibucos M.C."/>
            <person name="Coates M."/>
            <person name="Dehal P."/>
            <person name="Delehaunty K."/>
            <person name="Dong S."/>
            <person name="Downton P."/>
            <person name="Dumas B."/>
            <person name="Fabro G."/>
            <person name="Fronick C."/>
            <person name="Fuerstenberg S.I."/>
            <person name="Fulton L."/>
            <person name="Gaulin E."/>
            <person name="Govers F."/>
            <person name="Hughes L."/>
            <person name="Humphray S."/>
            <person name="Jiang R.H."/>
            <person name="Judelson H."/>
            <person name="Kamoun S."/>
            <person name="Kyung K."/>
            <person name="Meijer H."/>
            <person name="Minx P."/>
            <person name="Morris P."/>
            <person name="Nelson J."/>
            <person name="Phuntumart V."/>
            <person name="Qutob D."/>
            <person name="Rehmany A."/>
            <person name="Rougon-Cardoso A."/>
            <person name="Ryden P."/>
            <person name="Torto-Alalibo T."/>
            <person name="Studholme D."/>
            <person name="Wang Y."/>
            <person name="Win J."/>
            <person name="Wood J."/>
            <person name="Clifton S.W."/>
            <person name="Rogers J."/>
            <person name="Van den Ackerveken G."/>
            <person name="Jones J.D."/>
            <person name="McDowell J.M."/>
            <person name="Beynon J."/>
            <person name="Tyler B.M."/>
        </authorList>
    </citation>
    <scope>NUCLEOTIDE SEQUENCE [LARGE SCALE GENOMIC DNA]</scope>
    <source>
        <strain evidence="3">Emoy2</strain>
    </source>
</reference>
<feature type="region of interest" description="Disordered" evidence="1">
    <location>
        <begin position="211"/>
        <end position="251"/>
    </location>
</feature>
<feature type="region of interest" description="Disordered" evidence="1">
    <location>
        <begin position="1"/>
        <end position="20"/>
    </location>
</feature>